<accession>A0AAQ3S258</accession>
<evidence type="ECO:0000313" key="6">
    <source>
        <dbReference type="EMBL" id="WVZ13713.1"/>
    </source>
</evidence>
<name>A0AAQ3S258_VIGMU</name>
<keyword evidence="1" id="KW-0479">Metal-binding</keyword>
<dbReference type="GO" id="GO:0008270">
    <property type="term" value="F:zinc ion binding"/>
    <property type="evidence" value="ECO:0007669"/>
    <property type="project" value="UniProtKB-KW"/>
</dbReference>
<evidence type="ECO:0000256" key="3">
    <source>
        <dbReference type="ARBA" id="ARBA00022833"/>
    </source>
</evidence>
<dbReference type="InterPro" id="IPR001965">
    <property type="entry name" value="Znf_PHD"/>
</dbReference>
<dbReference type="EMBL" id="CP144697">
    <property type="protein sequence ID" value="WVZ13713.1"/>
    <property type="molecule type" value="Genomic_DNA"/>
</dbReference>
<evidence type="ECO:0000256" key="1">
    <source>
        <dbReference type="ARBA" id="ARBA00022723"/>
    </source>
</evidence>
<dbReference type="SMART" id="SM00249">
    <property type="entry name" value="PHD"/>
    <property type="match status" value="1"/>
</dbReference>
<evidence type="ECO:0000256" key="2">
    <source>
        <dbReference type="ARBA" id="ARBA00022771"/>
    </source>
</evidence>
<dbReference type="InterPro" id="IPR019787">
    <property type="entry name" value="Znf_PHD-finger"/>
</dbReference>
<keyword evidence="3" id="KW-0862">Zinc</keyword>
<reference evidence="6 7" key="1">
    <citation type="journal article" date="2023" name="Life. Sci Alliance">
        <title>Evolutionary insights into 3D genome organization and epigenetic landscape of Vigna mungo.</title>
        <authorList>
            <person name="Junaid A."/>
            <person name="Singh B."/>
            <person name="Bhatia S."/>
        </authorList>
    </citation>
    <scope>NUCLEOTIDE SEQUENCE [LARGE SCALE GENOMIC DNA]</scope>
    <source>
        <strain evidence="6">Urdbean</strain>
    </source>
</reference>
<feature type="domain" description="Zinc finger PHD-type" evidence="5">
    <location>
        <begin position="949"/>
        <end position="992"/>
    </location>
</feature>
<keyword evidence="7" id="KW-1185">Reference proteome</keyword>
<dbReference type="Gene3D" id="3.30.40.10">
    <property type="entry name" value="Zinc/RING finger domain, C3HC4 (zinc finger)"/>
    <property type="match status" value="1"/>
</dbReference>
<organism evidence="6 7">
    <name type="scientific">Vigna mungo</name>
    <name type="common">Black gram</name>
    <name type="synonym">Phaseolus mungo</name>
    <dbReference type="NCBI Taxonomy" id="3915"/>
    <lineage>
        <taxon>Eukaryota</taxon>
        <taxon>Viridiplantae</taxon>
        <taxon>Streptophyta</taxon>
        <taxon>Embryophyta</taxon>
        <taxon>Tracheophyta</taxon>
        <taxon>Spermatophyta</taxon>
        <taxon>Magnoliopsida</taxon>
        <taxon>eudicotyledons</taxon>
        <taxon>Gunneridae</taxon>
        <taxon>Pentapetalae</taxon>
        <taxon>rosids</taxon>
        <taxon>fabids</taxon>
        <taxon>Fabales</taxon>
        <taxon>Fabaceae</taxon>
        <taxon>Papilionoideae</taxon>
        <taxon>50 kb inversion clade</taxon>
        <taxon>NPAAA clade</taxon>
        <taxon>indigoferoid/millettioid clade</taxon>
        <taxon>Phaseoleae</taxon>
        <taxon>Vigna</taxon>
    </lineage>
</organism>
<dbReference type="InterPro" id="IPR011011">
    <property type="entry name" value="Znf_FYVE_PHD"/>
</dbReference>
<dbReference type="AlphaFoldDB" id="A0AAQ3S258"/>
<dbReference type="SUPFAM" id="SSF57903">
    <property type="entry name" value="FYVE/PHD zinc finger"/>
    <property type="match status" value="1"/>
</dbReference>
<dbReference type="Pfam" id="PF00628">
    <property type="entry name" value="PHD"/>
    <property type="match status" value="1"/>
</dbReference>
<evidence type="ECO:0000313" key="7">
    <source>
        <dbReference type="Proteomes" id="UP001374535"/>
    </source>
</evidence>
<evidence type="ECO:0000259" key="5">
    <source>
        <dbReference type="SMART" id="SM00249"/>
    </source>
</evidence>
<keyword evidence="2" id="KW-0863">Zinc-finger</keyword>
<protein>
    <recommendedName>
        <fullName evidence="5">Zinc finger PHD-type domain-containing protein</fullName>
    </recommendedName>
</protein>
<sequence>MSRNPNLNGRLSNLTLQELIKKDDGDHSLRRIVLQSVGDCCTCCDYRGSTRGVWYTLRIVQSGLKIAKDLVVKTLTIIVHLLLGIERRLDVGIEAEPVEKPASTRQIIIVRSIMEYEFVALEMAGNEADGTISIDYVKSEWNLADPLTKPLGRQMIFETSRGMRLKPLANKQVMHTLDEITYMSVEWGRLHEIRRSAIAGTSPLGQNLKIIERSRVKETSSQDPGKASNLISPSVRKRESHVIKVSPFGPTKYQPKYFGAHRGTGGIPLKATRNQDKRSVSTLPLRINRKFQQNGSYTTISHRLYVIFHQQEGLKQLHLDQSSPDNHPRTEWSYLFGRAYRSMRNVHNCSVFNGLTGIQPFSFTGTQPFDFTKIQPFGFTGTRPSGLTVIRPFGLEGTRLFGLPGIQPVGLATIRPHRFCLLGSSPGTPGSRTTNHVYWEVLQELLGHGRSILSTGKFSRNSWVTDNQSRLLGGSPGTPGPRTINFVYWKVLQELLGHGQPITSTGRFSRNSWVTDGQFGLLGSSPGTLGSRTTNHVYWEVLQELLGHGRSITSTWSFSRNSWVTDGQSRLLGGYPGTPGPRTINFELLGHGQPIMFTRRFSKNSWATDGQFGLLGSSPGTPRPRTTNLITVLVYWEILLELLGHRQPFMPTWRYLPPRSKLEDHRTIKGEGKQAVKIQEKQAIRSIQAYGQSGSGWRTTDKISNLLWNVTMVSEEVDWNRVILVTVPVPPLWRQRAKVETLSMVSQPSVTSMSCVLKVLSLSRVMMIRGLGLFFNMMNLSRGVLETLLNQAKGGYVLRYVFSHLGINACILVEYAGLNPFDGMRSDGIQELVMSVVQEKSGIFGGTVLWKMPTRVVNEGEDICDGAIREVKEGTWDILNEMNIRRESEVGIDDDGEDILPTEVGLRRVEPRNTFTSAFKCSKQPGSFISYSRDTESIEDGDVDRNGDECRLCGMDGILLCCDECPSAYHSRCIAVLKNHIPKGPWYCPGEAR</sequence>
<evidence type="ECO:0000256" key="4">
    <source>
        <dbReference type="SAM" id="MobiDB-lite"/>
    </source>
</evidence>
<feature type="region of interest" description="Disordered" evidence="4">
    <location>
        <begin position="215"/>
        <end position="234"/>
    </location>
</feature>
<proteinExistence type="predicted"/>
<dbReference type="PANTHER" id="PTHR46508:SF1">
    <property type="entry name" value="PHD FINGER FAMILY PROTEIN"/>
    <property type="match status" value="1"/>
</dbReference>
<gene>
    <name evidence="6" type="ORF">V8G54_011279</name>
</gene>
<dbReference type="Proteomes" id="UP001374535">
    <property type="component" value="Chromosome 4"/>
</dbReference>
<dbReference type="PANTHER" id="PTHR46508">
    <property type="entry name" value="PHD FINGER FAMILY PROTEIN"/>
    <property type="match status" value="1"/>
</dbReference>
<dbReference type="InterPro" id="IPR013083">
    <property type="entry name" value="Znf_RING/FYVE/PHD"/>
</dbReference>